<dbReference type="EMBL" id="BMFQ01000004">
    <property type="protein sequence ID" value="GGG57105.1"/>
    <property type="molecule type" value="Genomic_DNA"/>
</dbReference>
<keyword evidence="2" id="KW-1185">Reference proteome</keyword>
<reference evidence="1" key="2">
    <citation type="submission" date="2020-09" db="EMBL/GenBank/DDBJ databases">
        <authorList>
            <person name="Sun Q."/>
            <person name="Zhou Y."/>
        </authorList>
    </citation>
    <scope>NUCLEOTIDE SEQUENCE</scope>
    <source>
        <strain evidence="1">CGMCC 1.12751</strain>
    </source>
</reference>
<dbReference type="Pfam" id="PF19578">
    <property type="entry name" value="DUF6090"/>
    <property type="match status" value="1"/>
</dbReference>
<sequence length="218" mass="25420">MIALSINNWNENSKDRRTEQGYLNVLKEEFNYNLIELNSMIERNDFNNYNALKLSNQMGPENPNITEEEYADLVMNMTNFEVQYRPNKAVLDEIISSGKLPIFSNDNLKFALSSYNGKLTKVKFQEDEHALIRMQVIAIMNAKGNGKKLLSDNKWRKFGLSESKFELGNLQLLQSQELENELVDFILTSRYLNSDYYSELKTEIDTILELIEKELIHD</sequence>
<proteinExistence type="predicted"/>
<protein>
    <submittedName>
        <fullName evidence="1">Uncharacterized protein</fullName>
    </submittedName>
</protein>
<evidence type="ECO:0000313" key="2">
    <source>
        <dbReference type="Proteomes" id="UP000625976"/>
    </source>
</evidence>
<name>A0A917GUA3_9FLAO</name>
<gene>
    <name evidence="1" type="ORF">GCM10010976_29930</name>
</gene>
<organism evidence="1 2">
    <name type="scientific">Bizionia arctica</name>
    <dbReference type="NCBI Taxonomy" id="1495645"/>
    <lineage>
        <taxon>Bacteria</taxon>
        <taxon>Pseudomonadati</taxon>
        <taxon>Bacteroidota</taxon>
        <taxon>Flavobacteriia</taxon>
        <taxon>Flavobacteriales</taxon>
        <taxon>Flavobacteriaceae</taxon>
        <taxon>Bizionia</taxon>
    </lineage>
</organism>
<dbReference type="Proteomes" id="UP000625976">
    <property type="component" value="Unassembled WGS sequence"/>
</dbReference>
<reference evidence="1" key="1">
    <citation type="journal article" date="2014" name="Int. J. Syst. Evol. Microbiol.">
        <title>Complete genome sequence of Corynebacterium casei LMG S-19264T (=DSM 44701T), isolated from a smear-ripened cheese.</title>
        <authorList>
            <consortium name="US DOE Joint Genome Institute (JGI-PGF)"/>
            <person name="Walter F."/>
            <person name="Albersmeier A."/>
            <person name="Kalinowski J."/>
            <person name="Ruckert C."/>
        </authorList>
    </citation>
    <scope>NUCLEOTIDE SEQUENCE</scope>
    <source>
        <strain evidence="1">CGMCC 1.12751</strain>
    </source>
</reference>
<dbReference type="AlphaFoldDB" id="A0A917GUA3"/>
<evidence type="ECO:0000313" key="1">
    <source>
        <dbReference type="EMBL" id="GGG57105.1"/>
    </source>
</evidence>
<dbReference type="InterPro" id="IPR045749">
    <property type="entry name" value="DUF6090"/>
</dbReference>
<comment type="caution">
    <text evidence="1">The sequence shown here is derived from an EMBL/GenBank/DDBJ whole genome shotgun (WGS) entry which is preliminary data.</text>
</comment>
<accession>A0A917GUA3</accession>